<dbReference type="OrthoDB" id="9786347at2"/>
<protein>
    <recommendedName>
        <fullName evidence="3">Sulfurtransferase</fullName>
        <ecNumber evidence="3">2.8.1.-</ecNumber>
    </recommendedName>
</protein>
<keyword evidence="2" id="KW-0963">Cytoplasm</keyword>
<dbReference type="InterPro" id="IPR025526">
    <property type="entry name" value="DsrC-like_dom_sf"/>
</dbReference>
<comment type="subcellular location">
    <subcellularLocation>
        <location evidence="1">Cytoplasm</location>
    </subcellularLocation>
</comment>
<keyword evidence="6" id="KW-1185">Reference proteome</keyword>
<reference evidence="5 6" key="1">
    <citation type="submission" date="2017-05" db="EMBL/GenBank/DDBJ databases">
        <title>Acinetobacter populi ANC 5415 (= PBJ7), whole genome shotgun sequencing project.</title>
        <authorList>
            <person name="Nemec A."/>
            <person name="Radolfova-Krizova L."/>
        </authorList>
    </citation>
    <scope>NUCLEOTIDE SEQUENCE [LARGE SCALE GENOMIC DNA]</scope>
    <source>
        <strain evidence="5 6">PBJ7</strain>
    </source>
</reference>
<comment type="similarity">
    <text evidence="3">Belongs to the dsrC/tusE family.</text>
</comment>
<dbReference type="Gene3D" id="1.10.10.370">
    <property type="entry name" value="DsrC-like protein, C-terminal domain"/>
    <property type="match status" value="1"/>
</dbReference>
<evidence type="ECO:0000313" key="6">
    <source>
        <dbReference type="Proteomes" id="UP000196536"/>
    </source>
</evidence>
<proteinExistence type="inferred from homology"/>
<gene>
    <name evidence="5" type="ORF">CAP51_07340</name>
</gene>
<dbReference type="GO" id="GO:0097163">
    <property type="term" value="F:sulfur carrier activity"/>
    <property type="evidence" value="ECO:0007669"/>
    <property type="project" value="TreeGrafter"/>
</dbReference>
<comment type="function">
    <text evidence="3">Part of a sulfur-relay system.</text>
</comment>
<sequence length="104" mass="11965">MVALQLDQDGHLIDYQIWTPDIARQIALGLDLELEPWHFEILFALRNFYSEYGYAPATRPLIKYLIKTVNAEISNQLLMEKFKTGLVARHLTRLAGLPKPPNCL</sequence>
<dbReference type="GO" id="GO:0002143">
    <property type="term" value="P:tRNA wobble position uridine thiolation"/>
    <property type="evidence" value="ECO:0007669"/>
    <property type="project" value="TreeGrafter"/>
</dbReference>
<dbReference type="RefSeq" id="WP_087620103.1">
    <property type="nucleotide sequence ID" value="NZ_NEXX01000002.1"/>
</dbReference>
<dbReference type="PIRSF" id="PIRSF006223">
    <property type="entry name" value="DsrC_TusE"/>
    <property type="match status" value="1"/>
</dbReference>
<dbReference type="EMBL" id="NEXX01000002">
    <property type="protein sequence ID" value="OUY07555.1"/>
    <property type="molecule type" value="Genomic_DNA"/>
</dbReference>
<dbReference type="NCBIfam" id="TIGR03342">
    <property type="entry name" value="dsrC_tusE_dsvC"/>
    <property type="match status" value="1"/>
</dbReference>
<evidence type="ECO:0000313" key="5">
    <source>
        <dbReference type="EMBL" id="OUY07555.1"/>
    </source>
</evidence>
<evidence type="ECO:0000256" key="2">
    <source>
        <dbReference type="ARBA" id="ARBA00022490"/>
    </source>
</evidence>
<dbReference type="InterPro" id="IPR042072">
    <property type="entry name" value="DsrC-like_C"/>
</dbReference>
<evidence type="ECO:0000256" key="1">
    <source>
        <dbReference type="ARBA" id="ARBA00004496"/>
    </source>
</evidence>
<dbReference type="Proteomes" id="UP000196536">
    <property type="component" value="Unassembled WGS sequence"/>
</dbReference>
<dbReference type="Pfam" id="PF04358">
    <property type="entry name" value="DsrC"/>
    <property type="match status" value="1"/>
</dbReference>
<evidence type="ECO:0000256" key="4">
    <source>
        <dbReference type="PIRSR" id="PIRSR006223-50"/>
    </source>
</evidence>
<keyword evidence="3" id="KW-0808">Transferase</keyword>
<name>A0A1Z9YZB3_9GAMM</name>
<dbReference type="PANTHER" id="PTHR37010:SF1">
    <property type="entry name" value="SULFURTRANSFERASE TUSE"/>
    <property type="match status" value="1"/>
</dbReference>
<feature type="active site" description="Cysteine persulfide intermediate" evidence="4">
    <location>
        <position position="103"/>
    </location>
</feature>
<dbReference type="PANTHER" id="PTHR37010">
    <property type="entry name" value="SULFURTRANSFERASE TUSE"/>
    <property type="match status" value="1"/>
</dbReference>
<evidence type="ECO:0000256" key="3">
    <source>
        <dbReference type="PIRNR" id="PIRNR006223"/>
    </source>
</evidence>
<organism evidence="5 6">
    <name type="scientific">Acinetobacter populi</name>
    <dbReference type="NCBI Taxonomy" id="1582270"/>
    <lineage>
        <taxon>Bacteria</taxon>
        <taxon>Pseudomonadati</taxon>
        <taxon>Pseudomonadota</taxon>
        <taxon>Gammaproteobacteria</taxon>
        <taxon>Moraxellales</taxon>
        <taxon>Moraxellaceae</taxon>
        <taxon>Acinetobacter</taxon>
    </lineage>
</organism>
<dbReference type="InterPro" id="IPR007453">
    <property type="entry name" value="DsrC/TusE"/>
</dbReference>
<dbReference type="GO" id="GO:0005737">
    <property type="term" value="C:cytoplasm"/>
    <property type="evidence" value="ECO:0007669"/>
    <property type="project" value="UniProtKB-SubCell"/>
</dbReference>
<dbReference type="EC" id="2.8.1.-" evidence="3"/>
<dbReference type="SUPFAM" id="SSF69721">
    <property type="entry name" value="DsrC, the gamma subunit of dissimilatory sulfite reductase"/>
    <property type="match status" value="1"/>
</dbReference>
<dbReference type="GO" id="GO:0016740">
    <property type="term" value="F:transferase activity"/>
    <property type="evidence" value="ECO:0007669"/>
    <property type="project" value="UniProtKB-KW"/>
</dbReference>
<comment type="caution">
    <text evidence="5">The sequence shown here is derived from an EMBL/GenBank/DDBJ whole genome shotgun (WGS) entry which is preliminary data.</text>
</comment>
<dbReference type="AlphaFoldDB" id="A0A1Z9YZB3"/>
<accession>A0A1Z9YZB3</accession>